<protein>
    <submittedName>
        <fullName evidence="1">Uncharacterized protein</fullName>
    </submittedName>
</protein>
<name>A0AAV5SDU1_9BILA</name>
<dbReference type="EMBL" id="BTSX01000001">
    <property type="protein sequence ID" value="GMS77841.1"/>
    <property type="molecule type" value="Genomic_DNA"/>
</dbReference>
<keyword evidence="2" id="KW-1185">Reference proteome</keyword>
<accession>A0AAV5SDU1</accession>
<organism evidence="1 2">
    <name type="scientific">Pristionchus entomophagus</name>
    <dbReference type="NCBI Taxonomy" id="358040"/>
    <lineage>
        <taxon>Eukaryota</taxon>
        <taxon>Metazoa</taxon>
        <taxon>Ecdysozoa</taxon>
        <taxon>Nematoda</taxon>
        <taxon>Chromadorea</taxon>
        <taxon>Rhabditida</taxon>
        <taxon>Rhabditina</taxon>
        <taxon>Diplogasteromorpha</taxon>
        <taxon>Diplogasteroidea</taxon>
        <taxon>Neodiplogasteridae</taxon>
        <taxon>Pristionchus</taxon>
    </lineage>
</organism>
<reference evidence="1" key="1">
    <citation type="submission" date="2023-10" db="EMBL/GenBank/DDBJ databases">
        <title>Genome assembly of Pristionchus species.</title>
        <authorList>
            <person name="Yoshida K."/>
            <person name="Sommer R.J."/>
        </authorList>
    </citation>
    <scope>NUCLEOTIDE SEQUENCE</scope>
    <source>
        <strain evidence="1">RS0144</strain>
    </source>
</reference>
<evidence type="ECO:0000313" key="1">
    <source>
        <dbReference type="EMBL" id="GMS77841.1"/>
    </source>
</evidence>
<gene>
    <name evidence="1" type="ORF">PENTCL1PPCAC_16</name>
</gene>
<dbReference type="Proteomes" id="UP001432027">
    <property type="component" value="Unassembled WGS sequence"/>
</dbReference>
<proteinExistence type="predicted"/>
<feature type="non-terminal residue" evidence="1">
    <location>
        <position position="1"/>
    </location>
</feature>
<comment type="caution">
    <text evidence="1">The sequence shown here is derived from an EMBL/GenBank/DDBJ whole genome shotgun (WGS) entry which is preliminary data.</text>
</comment>
<feature type="non-terminal residue" evidence="1">
    <location>
        <position position="88"/>
    </location>
</feature>
<sequence>GVTIEEVRNDEERIQTRVCRSADENVELYGDVFSSYELYGEVFDMAIVHFKDDLLTTIFDRTLVFHKGADDERDKYEKIEMNHLYSFY</sequence>
<dbReference type="AlphaFoldDB" id="A0AAV5SDU1"/>
<evidence type="ECO:0000313" key="2">
    <source>
        <dbReference type="Proteomes" id="UP001432027"/>
    </source>
</evidence>